<accession>A0A0E9TW02</accession>
<organism evidence="1">
    <name type="scientific">Anguilla anguilla</name>
    <name type="common">European freshwater eel</name>
    <name type="synonym">Muraena anguilla</name>
    <dbReference type="NCBI Taxonomy" id="7936"/>
    <lineage>
        <taxon>Eukaryota</taxon>
        <taxon>Metazoa</taxon>
        <taxon>Chordata</taxon>
        <taxon>Craniata</taxon>
        <taxon>Vertebrata</taxon>
        <taxon>Euteleostomi</taxon>
        <taxon>Actinopterygii</taxon>
        <taxon>Neopterygii</taxon>
        <taxon>Teleostei</taxon>
        <taxon>Anguilliformes</taxon>
        <taxon>Anguillidae</taxon>
        <taxon>Anguilla</taxon>
    </lineage>
</organism>
<protein>
    <submittedName>
        <fullName evidence="1">Uncharacterized protein</fullName>
    </submittedName>
</protein>
<sequence>MTKLFKTRC</sequence>
<evidence type="ECO:0000313" key="1">
    <source>
        <dbReference type="EMBL" id="JAH57839.1"/>
    </source>
</evidence>
<name>A0A0E9TW02_ANGAN</name>
<reference evidence="1" key="2">
    <citation type="journal article" date="2015" name="Fish Shellfish Immunol.">
        <title>Early steps in the European eel (Anguilla anguilla)-Vibrio vulnificus interaction in the gills: Role of the RtxA13 toxin.</title>
        <authorList>
            <person name="Callol A."/>
            <person name="Pajuelo D."/>
            <person name="Ebbesson L."/>
            <person name="Teles M."/>
            <person name="MacKenzie S."/>
            <person name="Amaro C."/>
        </authorList>
    </citation>
    <scope>NUCLEOTIDE SEQUENCE</scope>
</reference>
<reference evidence="1" key="1">
    <citation type="submission" date="2014-11" db="EMBL/GenBank/DDBJ databases">
        <authorList>
            <person name="Amaro Gonzalez C."/>
        </authorList>
    </citation>
    <scope>NUCLEOTIDE SEQUENCE</scope>
</reference>
<proteinExistence type="predicted"/>
<dbReference type="EMBL" id="GBXM01050738">
    <property type="protein sequence ID" value="JAH57839.1"/>
    <property type="molecule type" value="Transcribed_RNA"/>
</dbReference>